<keyword evidence="9" id="KW-1185">Reference proteome</keyword>
<comment type="catalytic activity">
    <reaction evidence="1 6">
        <text>7,8-dihydroneopterin = 6-hydroxymethyl-7,8-dihydropterin + glycolaldehyde</text>
        <dbReference type="Rhea" id="RHEA:10540"/>
        <dbReference type="ChEBI" id="CHEBI:17001"/>
        <dbReference type="ChEBI" id="CHEBI:17071"/>
        <dbReference type="ChEBI" id="CHEBI:44841"/>
        <dbReference type="EC" id="4.1.2.25"/>
    </reaction>
</comment>
<organism evidence="8 9">
    <name type="scientific">Nocardioides mangrovicus</name>
    <dbReference type="NCBI Taxonomy" id="2478913"/>
    <lineage>
        <taxon>Bacteria</taxon>
        <taxon>Bacillati</taxon>
        <taxon>Actinomycetota</taxon>
        <taxon>Actinomycetes</taxon>
        <taxon>Propionibacteriales</taxon>
        <taxon>Nocardioidaceae</taxon>
        <taxon>Nocardioides</taxon>
    </lineage>
</organism>
<evidence type="ECO:0000256" key="1">
    <source>
        <dbReference type="ARBA" id="ARBA00001353"/>
    </source>
</evidence>
<dbReference type="UniPathway" id="UPA00077">
    <property type="reaction ID" value="UER00154"/>
</dbReference>
<evidence type="ECO:0000256" key="3">
    <source>
        <dbReference type="ARBA" id="ARBA00005708"/>
    </source>
</evidence>
<dbReference type="Pfam" id="PF02152">
    <property type="entry name" value="FolB"/>
    <property type="match status" value="1"/>
</dbReference>
<reference evidence="8 9" key="1">
    <citation type="submission" date="2018-10" db="EMBL/GenBank/DDBJ databases">
        <title>Marmoricola sp. 4Q3S-7 whole genome shotgun sequence.</title>
        <authorList>
            <person name="Li F."/>
        </authorList>
    </citation>
    <scope>NUCLEOTIDE SEQUENCE [LARGE SCALE GENOMIC DNA]</scope>
    <source>
        <strain evidence="8 9">4Q3S-7</strain>
    </source>
</reference>
<comment type="similarity">
    <text evidence="3 6">Belongs to the DHNA family.</text>
</comment>
<dbReference type="EMBL" id="RDBE01000001">
    <property type="protein sequence ID" value="RLV50446.1"/>
    <property type="molecule type" value="Genomic_DNA"/>
</dbReference>
<dbReference type="CDD" id="cd00534">
    <property type="entry name" value="DHNA_DHNTPE"/>
    <property type="match status" value="1"/>
</dbReference>
<dbReference type="InterPro" id="IPR043133">
    <property type="entry name" value="GTP-CH-I_C/QueF"/>
</dbReference>
<dbReference type="Proteomes" id="UP000281708">
    <property type="component" value="Unassembled WGS sequence"/>
</dbReference>
<gene>
    <name evidence="8" type="primary">folB</name>
    <name evidence="8" type="ORF">D9V37_00150</name>
</gene>
<sequence>MTDTLRVSGIEVFAHHGVFAHERRDGQRFVIDLAIGTDTRSAAASDDLKDTVDYGSVVAQVVEAATSEPVDLIETLATRLADVVLRQARVEWVEVTLHKPEAPIDATFQDVALTITRSRA</sequence>
<dbReference type="NCBIfam" id="TIGR00526">
    <property type="entry name" value="folB_dom"/>
    <property type="match status" value="1"/>
</dbReference>
<accession>A0A3L8P4S4</accession>
<dbReference type="GO" id="GO:0046656">
    <property type="term" value="P:folic acid biosynthetic process"/>
    <property type="evidence" value="ECO:0007669"/>
    <property type="project" value="UniProtKB-UniRule"/>
</dbReference>
<dbReference type="Gene3D" id="3.30.1130.10">
    <property type="match status" value="1"/>
</dbReference>
<dbReference type="AlphaFoldDB" id="A0A3L8P4S4"/>
<dbReference type="GO" id="GO:0005737">
    <property type="term" value="C:cytoplasm"/>
    <property type="evidence" value="ECO:0007669"/>
    <property type="project" value="TreeGrafter"/>
</dbReference>
<dbReference type="InterPro" id="IPR006157">
    <property type="entry name" value="FolB_dom"/>
</dbReference>
<keyword evidence="4 6" id="KW-0289">Folate biosynthesis</keyword>
<dbReference type="FunFam" id="3.30.1130.10:FF:000003">
    <property type="entry name" value="7,8-dihydroneopterin aldolase"/>
    <property type="match status" value="1"/>
</dbReference>
<dbReference type="GO" id="GO:0004150">
    <property type="term" value="F:dihydroneopterin aldolase activity"/>
    <property type="evidence" value="ECO:0007669"/>
    <property type="project" value="UniProtKB-UniRule"/>
</dbReference>
<evidence type="ECO:0000256" key="4">
    <source>
        <dbReference type="ARBA" id="ARBA00022909"/>
    </source>
</evidence>
<dbReference type="RefSeq" id="WP_121804127.1">
    <property type="nucleotide sequence ID" value="NZ_RDBE01000001.1"/>
</dbReference>
<dbReference type="InterPro" id="IPR006156">
    <property type="entry name" value="Dihydroneopterin_aldolase"/>
</dbReference>
<protein>
    <recommendedName>
        <fullName evidence="6">7,8-dihydroneopterin aldolase</fullName>
        <ecNumber evidence="6">4.1.2.25</ecNumber>
    </recommendedName>
</protein>
<dbReference type="SMART" id="SM00905">
    <property type="entry name" value="FolB"/>
    <property type="match status" value="1"/>
</dbReference>
<evidence type="ECO:0000313" key="9">
    <source>
        <dbReference type="Proteomes" id="UP000281708"/>
    </source>
</evidence>
<comment type="caution">
    <text evidence="8">The sequence shown here is derived from an EMBL/GenBank/DDBJ whole genome shotgun (WGS) entry which is preliminary data.</text>
</comment>
<evidence type="ECO:0000256" key="2">
    <source>
        <dbReference type="ARBA" id="ARBA00005013"/>
    </source>
</evidence>
<name>A0A3L8P4S4_9ACTN</name>
<proteinExistence type="inferred from homology"/>
<dbReference type="PANTHER" id="PTHR42844">
    <property type="entry name" value="DIHYDRONEOPTERIN ALDOLASE 1-RELATED"/>
    <property type="match status" value="1"/>
</dbReference>
<dbReference type="OrthoDB" id="3212934at2"/>
<keyword evidence="5 6" id="KW-0456">Lyase</keyword>
<evidence type="ECO:0000256" key="6">
    <source>
        <dbReference type="RuleBase" id="RU362079"/>
    </source>
</evidence>
<comment type="function">
    <text evidence="6">Catalyzes the conversion of 7,8-dihydroneopterin to 6-hydroxymethyl-7,8-dihydropterin.</text>
</comment>
<dbReference type="PANTHER" id="PTHR42844:SF1">
    <property type="entry name" value="DIHYDRONEOPTERIN ALDOLASE 1-RELATED"/>
    <property type="match status" value="1"/>
</dbReference>
<feature type="domain" description="Dihydroneopterin aldolase/epimerase" evidence="7">
    <location>
        <begin position="5"/>
        <end position="117"/>
    </location>
</feature>
<evidence type="ECO:0000259" key="7">
    <source>
        <dbReference type="SMART" id="SM00905"/>
    </source>
</evidence>
<dbReference type="SUPFAM" id="SSF55620">
    <property type="entry name" value="Tetrahydrobiopterin biosynthesis enzymes-like"/>
    <property type="match status" value="1"/>
</dbReference>
<dbReference type="EC" id="4.1.2.25" evidence="6"/>
<comment type="pathway">
    <text evidence="2 6">Cofactor biosynthesis; tetrahydrofolate biosynthesis; 2-amino-4-hydroxy-6-hydroxymethyl-7,8-dihydropteridine diphosphate from 7,8-dihydroneopterin triphosphate: step 3/4.</text>
</comment>
<evidence type="ECO:0000313" key="8">
    <source>
        <dbReference type="EMBL" id="RLV50446.1"/>
    </source>
</evidence>
<dbReference type="GO" id="GO:0046654">
    <property type="term" value="P:tetrahydrofolate biosynthetic process"/>
    <property type="evidence" value="ECO:0007669"/>
    <property type="project" value="UniProtKB-UniRule"/>
</dbReference>
<evidence type="ECO:0000256" key="5">
    <source>
        <dbReference type="ARBA" id="ARBA00023239"/>
    </source>
</evidence>
<dbReference type="NCBIfam" id="TIGR00525">
    <property type="entry name" value="folB"/>
    <property type="match status" value="1"/>
</dbReference>